<dbReference type="InterPro" id="IPR001752">
    <property type="entry name" value="Kinesin_motor_dom"/>
</dbReference>
<dbReference type="PANTHER" id="PTHR47969">
    <property type="entry name" value="CHROMOSOME-ASSOCIATED KINESIN KIF4A-RELATED"/>
    <property type="match status" value="1"/>
</dbReference>
<dbReference type="PANTHER" id="PTHR47969:SF15">
    <property type="entry name" value="CHROMOSOME-ASSOCIATED KINESIN KIF4A-RELATED"/>
    <property type="match status" value="1"/>
</dbReference>
<proteinExistence type="inferred from homology"/>
<feature type="coiled-coil region" evidence="8">
    <location>
        <begin position="751"/>
        <end position="788"/>
    </location>
</feature>
<dbReference type="PRINTS" id="PR00380">
    <property type="entry name" value="KINESINHEAVY"/>
</dbReference>
<organism evidence="11 12">
    <name type="scientific">Oryzias latipes</name>
    <name type="common">Japanese rice fish</name>
    <name type="synonym">Japanese killifish</name>
    <dbReference type="NCBI Taxonomy" id="8090"/>
    <lineage>
        <taxon>Eukaryota</taxon>
        <taxon>Metazoa</taxon>
        <taxon>Chordata</taxon>
        <taxon>Craniata</taxon>
        <taxon>Vertebrata</taxon>
        <taxon>Euteleostomi</taxon>
        <taxon>Actinopterygii</taxon>
        <taxon>Neopterygii</taxon>
        <taxon>Teleostei</taxon>
        <taxon>Neoteleostei</taxon>
        <taxon>Acanthomorphata</taxon>
        <taxon>Ovalentaria</taxon>
        <taxon>Atherinomorphae</taxon>
        <taxon>Beloniformes</taxon>
        <taxon>Adrianichthyidae</taxon>
        <taxon>Oryziinae</taxon>
        <taxon>Oryzias</taxon>
    </lineage>
</organism>
<comment type="subcellular location">
    <subcellularLocation>
        <location evidence="1">Cytoplasm</location>
        <location evidence="1">Cytoskeleton</location>
    </subcellularLocation>
</comment>
<accession>A0A3P9HIW9</accession>
<evidence type="ECO:0000256" key="6">
    <source>
        <dbReference type="ARBA" id="ARBA00023212"/>
    </source>
</evidence>
<dbReference type="PROSITE" id="PS50067">
    <property type="entry name" value="KINESIN_MOTOR_2"/>
    <property type="match status" value="1"/>
</dbReference>
<dbReference type="SMART" id="SM00129">
    <property type="entry name" value="KISc"/>
    <property type="match status" value="1"/>
</dbReference>
<dbReference type="AlphaFoldDB" id="A0A3P9HIW9"/>
<keyword evidence="7" id="KW-0505">Motor protein</keyword>
<reference evidence="11 12" key="2">
    <citation type="submission" date="2017-04" db="EMBL/GenBank/DDBJ databases">
        <title>CpG methylation of centromeres and impact of large insertions on vertebrate speciation.</title>
        <authorList>
            <person name="Ichikawa K."/>
            <person name="Yoshimura J."/>
            <person name="Morishita S."/>
        </authorList>
    </citation>
    <scope>NUCLEOTIDE SEQUENCE</scope>
    <source>
        <strain evidence="11 12">HSOK</strain>
    </source>
</reference>
<dbReference type="InterPro" id="IPR036961">
    <property type="entry name" value="Kinesin_motor_dom_sf"/>
</dbReference>
<dbReference type="PROSITE" id="PS00411">
    <property type="entry name" value="KINESIN_MOTOR_1"/>
    <property type="match status" value="1"/>
</dbReference>
<feature type="domain" description="Kinesin motor" evidence="10">
    <location>
        <begin position="5"/>
        <end position="333"/>
    </location>
</feature>
<feature type="region of interest" description="Disordered" evidence="9">
    <location>
        <begin position="1180"/>
        <end position="1214"/>
    </location>
</feature>
<dbReference type="SUPFAM" id="SSF52540">
    <property type="entry name" value="P-loop containing nucleoside triphosphate hydrolases"/>
    <property type="match status" value="1"/>
</dbReference>
<evidence type="ECO:0000313" key="11">
    <source>
        <dbReference type="Ensembl" id="ENSORLP00015007483.1"/>
    </source>
</evidence>
<evidence type="ECO:0000256" key="3">
    <source>
        <dbReference type="ARBA" id="ARBA00022741"/>
    </source>
</evidence>
<reference key="1">
    <citation type="journal article" date="2007" name="Nature">
        <title>The medaka draft genome and insights into vertebrate genome evolution.</title>
        <authorList>
            <person name="Kasahara M."/>
            <person name="Naruse K."/>
            <person name="Sasaki S."/>
            <person name="Nakatani Y."/>
            <person name="Qu W."/>
            <person name="Ahsan B."/>
            <person name="Yamada T."/>
            <person name="Nagayasu Y."/>
            <person name="Doi K."/>
            <person name="Kasai Y."/>
            <person name="Jindo T."/>
            <person name="Kobayashi D."/>
            <person name="Shimada A."/>
            <person name="Toyoda A."/>
            <person name="Kuroki Y."/>
            <person name="Fujiyama A."/>
            <person name="Sasaki T."/>
            <person name="Shimizu A."/>
            <person name="Asakawa S."/>
            <person name="Shimizu N."/>
            <person name="Hashimoto S."/>
            <person name="Yang J."/>
            <person name="Lee Y."/>
            <person name="Matsushima K."/>
            <person name="Sugano S."/>
            <person name="Sakaizumi M."/>
            <person name="Narita T."/>
            <person name="Ohishi K."/>
            <person name="Haga S."/>
            <person name="Ohta F."/>
            <person name="Nomoto H."/>
            <person name="Nogata K."/>
            <person name="Morishita T."/>
            <person name="Endo T."/>
            <person name="Shin-I T."/>
            <person name="Takeda H."/>
            <person name="Morishita S."/>
            <person name="Kohara Y."/>
        </authorList>
    </citation>
    <scope>NUCLEOTIDE SEQUENCE [LARGE SCALE GENOMIC DNA]</scope>
    <source>
        <strain>Hd-rR</strain>
    </source>
</reference>
<evidence type="ECO:0000256" key="1">
    <source>
        <dbReference type="ARBA" id="ARBA00004245"/>
    </source>
</evidence>
<dbReference type="GO" id="GO:0007018">
    <property type="term" value="P:microtubule-based movement"/>
    <property type="evidence" value="ECO:0007669"/>
    <property type="project" value="InterPro"/>
</dbReference>
<evidence type="ECO:0000256" key="9">
    <source>
        <dbReference type="SAM" id="MobiDB-lite"/>
    </source>
</evidence>
<dbReference type="InterPro" id="IPR027640">
    <property type="entry name" value="Kinesin-like_fam"/>
</dbReference>
<name>A0A3P9HIW9_ORYLA</name>
<feature type="coiled-coil region" evidence="8">
    <location>
        <begin position="838"/>
        <end position="893"/>
    </location>
</feature>
<dbReference type="Ensembl" id="ENSORLT00015002450.1">
    <property type="protein sequence ID" value="ENSORLP00015007483.1"/>
    <property type="gene ID" value="ENSORLG00015008312.1"/>
</dbReference>
<feature type="binding site" evidence="7">
    <location>
        <begin position="84"/>
        <end position="91"/>
    </location>
    <ligand>
        <name>ATP</name>
        <dbReference type="ChEBI" id="CHEBI:30616"/>
    </ligand>
</feature>
<feature type="compositionally biased region" description="Polar residues" evidence="9">
    <location>
        <begin position="1190"/>
        <end position="1199"/>
    </location>
</feature>
<feature type="coiled-coil region" evidence="8">
    <location>
        <begin position="358"/>
        <end position="385"/>
    </location>
</feature>
<reference evidence="11" key="3">
    <citation type="submission" date="2025-08" db="UniProtKB">
        <authorList>
            <consortium name="Ensembl"/>
        </authorList>
    </citation>
    <scope>IDENTIFICATION</scope>
    <source>
        <strain evidence="11">HSOK</strain>
    </source>
</reference>
<dbReference type="GO" id="GO:0003777">
    <property type="term" value="F:microtubule motor activity"/>
    <property type="evidence" value="ECO:0007669"/>
    <property type="project" value="InterPro"/>
</dbReference>
<evidence type="ECO:0000259" key="10">
    <source>
        <dbReference type="PROSITE" id="PS50067"/>
    </source>
</evidence>
<evidence type="ECO:0000256" key="5">
    <source>
        <dbReference type="ARBA" id="ARBA00023054"/>
    </source>
</evidence>
<dbReference type="Gene3D" id="3.40.850.10">
    <property type="entry name" value="Kinesin motor domain"/>
    <property type="match status" value="1"/>
</dbReference>
<sequence>MTEECVCVAVRVRPLLAREVLHRHQVCVRVVPGSAQVMLGSDRLFSFDHAFGPTASQDEVYESCVQPLVESCVQGSNATVFCYGQTGSGKTYTLGGGNQGQGGIIDRVVQEVFRLLQEKKKNNEGLDTRVRVSYVELYMEELRDLLELQNIHKELHIREDERGNTVRVCHFYFTDLCEMGNALRHTGTTGMNEHSSRSHTVLTLHVNICRRATSTPPINYSQTSKLCLVDLAGSERAGKTGNTGTRLKETAHINTGLLALGNVIRALTDSRSRRGSSCTSAYIPYRDAKITRLLRDSLGGTAHTLMVACVSPSHHYVAETLNVLQFASKARHIHNRPGAITPESKSCHTAWHPDEARLEELKYEVQTLRGLLEEKERDIKVEKQKTGEKDSFKESDQIQMPEEGMTYYLLAQEAADILPKLSSVSLSLSFKQRLEDWQERFKAVSLPCQTDDGDRALRTMEEKAEEHHKNISKLRKELYKCKVITVNSIIIKSLREFKQIFYILIFCKQAIENDQKWSGRLQVNILKYHSDTLDDTQSLTVFSVFGFFNNEYFPPGYSLERVMAAFKMRGHLLLAEVEEKDEVYCPFIKQQKGRWGDGDQENKEEEEEEENGFLTCRERVSICTFKCACCRAEKGALALHGHGQHSGEGREVDVLARLSMQNQQVCSDMYHSLQHMRLQRAQLQSSLRELGKTADSNKEVQQNGVSCPNTKQTFPIRHIQKKYEYLQVVSVLLDLNVSTLLSPVITFLQEISWLEEEEERVLQKIAEMQELEEELKRREEVVQQRETCLQQKKSLETKMLRSSQGMSRDLLRVSLRLECVEEQLQSSGFMRESGGDTLEELVKERDMLKKKRDILDAQLRDNRVLPVEEEYSLLQLEEAIEALDAALEFKNKSIQSRQDQLSSLHLSQSSEPAQLCSVVGKLKKLSAPEAVELLILYFNKVVSLREAERHLRLRCEELELHAGEQEIALKQLEAGMQRLALDTDRRLTEQQKDHQNNLQELLQKLNGEKRKATQDRLQFLEKELFFYKSSSRQLKKKLKELFVDGQAAKTQPSSEQDHRNINLTQMLKNDFNPLNHLDMAQSGAQVGTTYTKINSEQKDSGMHEDSDINRSAHQNEVYTKTQNPFSSPDCKNLTKPKTTEHDQIPTGSKIRRARGKSDESSKLIPVRLHRRELRQICTPDQRLSGAATGGLQSVSSSKESMLEDSIEMLRKTHS</sequence>
<feature type="coiled-coil region" evidence="8">
    <location>
        <begin position="984"/>
        <end position="1015"/>
    </location>
</feature>
<dbReference type="Pfam" id="PF00225">
    <property type="entry name" value="Kinesin"/>
    <property type="match status" value="1"/>
</dbReference>
<keyword evidence="6" id="KW-0206">Cytoskeleton</keyword>
<dbReference type="GO" id="GO:0008017">
    <property type="term" value="F:microtubule binding"/>
    <property type="evidence" value="ECO:0007669"/>
    <property type="project" value="InterPro"/>
</dbReference>
<protein>
    <submittedName>
        <fullName evidence="11">Kinesin family member 27</fullName>
    </submittedName>
</protein>
<evidence type="ECO:0000256" key="4">
    <source>
        <dbReference type="ARBA" id="ARBA00022840"/>
    </source>
</evidence>
<keyword evidence="5 8" id="KW-0175">Coiled coil</keyword>
<evidence type="ECO:0000256" key="2">
    <source>
        <dbReference type="ARBA" id="ARBA00022490"/>
    </source>
</evidence>
<evidence type="ECO:0000313" key="12">
    <source>
        <dbReference type="Proteomes" id="UP000265200"/>
    </source>
</evidence>
<evidence type="ECO:0000256" key="7">
    <source>
        <dbReference type="PROSITE-ProRule" id="PRU00283"/>
    </source>
</evidence>
<dbReference type="Proteomes" id="UP000265200">
    <property type="component" value="Chromosome 9"/>
</dbReference>
<keyword evidence="4 7" id="KW-0067">ATP-binding</keyword>
<keyword evidence="2" id="KW-0963">Cytoplasm</keyword>
<keyword evidence="3 7" id="KW-0547">Nucleotide-binding</keyword>
<evidence type="ECO:0000256" key="8">
    <source>
        <dbReference type="SAM" id="Coils"/>
    </source>
</evidence>
<dbReference type="GO" id="GO:0005856">
    <property type="term" value="C:cytoskeleton"/>
    <property type="evidence" value="ECO:0007669"/>
    <property type="project" value="UniProtKB-SubCell"/>
</dbReference>
<reference evidence="11" key="4">
    <citation type="submission" date="2025-09" db="UniProtKB">
        <authorList>
            <consortium name="Ensembl"/>
        </authorList>
    </citation>
    <scope>IDENTIFICATION</scope>
    <source>
        <strain evidence="11">HSOK</strain>
    </source>
</reference>
<dbReference type="GO" id="GO:0005524">
    <property type="term" value="F:ATP binding"/>
    <property type="evidence" value="ECO:0007669"/>
    <property type="project" value="UniProtKB-UniRule"/>
</dbReference>
<feature type="region of interest" description="Disordered" evidence="9">
    <location>
        <begin position="1119"/>
        <end position="1160"/>
    </location>
</feature>
<dbReference type="InterPro" id="IPR019821">
    <property type="entry name" value="Kinesin_motor_CS"/>
</dbReference>
<comment type="similarity">
    <text evidence="7">Belongs to the TRAFAC class myosin-kinesin ATPase superfamily. Kinesin family.</text>
</comment>
<dbReference type="InterPro" id="IPR027417">
    <property type="entry name" value="P-loop_NTPase"/>
</dbReference>